<dbReference type="Pfam" id="PF03480">
    <property type="entry name" value="DctP"/>
    <property type="match status" value="1"/>
</dbReference>
<proteinExistence type="predicted"/>
<dbReference type="EMBL" id="JAOSLA010000028">
    <property type="protein sequence ID" value="MCU7239794.1"/>
    <property type="molecule type" value="Genomic_DNA"/>
</dbReference>
<evidence type="ECO:0000313" key="4">
    <source>
        <dbReference type="Proteomes" id="UP001139994"/>
    </source>
</evidence>
<evidence type="ECO:0000313" key="3">
    <source>
        <dbReference type="EMBL" id="MCU7239794.1"/>
    </source>
</evidence>
<dbReference type="InterPro" id="IPR038404">
    <property type="entry name" value="TRAP_DctP_sf"/>
</dbReference>
<evidence type="ECO:0000256" key="2">
    <source>
        <dbReference type="SAM" id="SignalP"/>
    </source>
</evidence>
<reference evidence="3" key="3">
    <citation type="journal article" date="2023" name="mSystems">
        <title>Charting the Lipopeptidome of Nonpathogenic Pseudomonas.</title>
        <authorList>
            <person name="Cesa-Luna C."/>
            <person name="Geudens N."/>
            <person name="Girard L."/>
            <person name="De Roo V."/>
            <person name="Maklad H.R."/>
            <person name="Martins J.C."/>
            <person name="Hofte M."/>
            <person name="De Mot R."/>
        </authorList>
    </citation>
    <scope>NUCLEOTIDE SEQUENCE</scope>
    <source>
        <strain evidence="3">COR51</strain>
    </source>
</reference>
<dbReference type="RefSeq" id="WP_050706498.1">
    <property type="nucleotide sequence ID" value="NZ_JAOSLA010000028.1"/>
</dbReference>
<dbReference type="Gene3D" id="3.40.190.170">
    <property type="entry name" value="Bacterial extracellular solute-binding protein, family 7"/>
    <property type="match status" value="1"/>
</dbReference>
<dbReference type="InterPro" id="IPR018389">
    <property type="entry name" value="DctP_fam"/>
</dbReference>
<reference evidence="3" key="1">
    <citation type="journal article" date="2022" name="Microbiol. Spectr.">
        <title>An Nuclear Magnetic Resonance Fingerprint Matching Approach for the Identification and Structural Re-Evaluation of Pseudomonas Lipopeptides.</title>
        <authorList>
            <person name="De Roo V."/>
            <person name="Verleysen Y."/>
            <person name="Kovacs B."/>
            <person name="De Vleeschouwer M."/>
            <person name="Muangkaew P."/>
            <person name="Girard L."/>
            <person name="Hofte M."/>
            <person name="De Mot R."/>
            <person name="Madder A."/>
            <person name="Geudens N."/>
            <person name="Martins J.C."/>
        </authorList>
    </citation>
    <scope>NUCLEOTIDE SEQUENCE</scope>
    <source>
        <strain evidence="3">COR51</strain>
    </source>
</reference>
<dbReference type="PANTHER" id="PTHR33376">
    <property type="match status" value="1"/>
</dbReference>
<reference evidence="3" key="2">
    <citation type="submission" date="2022-09" db="EMBL/GenBank/DDBJ databases">
        <authorList>
            <person name="Cesa-Luna C."/>
            <person name="Girard L."/>
            <person name="Lood C."/>
            <person name="Hofte M."/>
            <person name="De Mot R."/>
        </authorList>
    </citation>
    <scope>NUCLEOTIDE SEQUENCE</scope>
    <source>
        <strain evidence="3">COR51</strain>
    </source>
</reference>
<organism evidence="3 4">
    <name type="scientific">Pseudomonas peradeniyensis</name>
    <dbReference type="NCBI Taxonomy" id="2745488"/>
    <lineage>
        <taxon>Bacteria</taxon>
        <taxon>Pseudomonadati</taxon>
        <taxon>Pseudomonadota</taxon>
        <taxon>Gammaproteobacteria</taxon>
        <taxon>Pseudomonadales</taxon>
        <taxon>Pseudomonadaceae</taxon>
        <taxon>Pseudomonas</taxon>
    </lineage>
</organism>
<sequence>MKAGLIATAIFFGQLSLASATTPSQSVFVQVALPPDTGFDVGALKTRLPTQASVEVRLASEASEVVDQVRQGKIDIALVPTSGISRYAPNFAVFDLPFIVSEGAADKLFSGVFGHETTPYLLSSLKSSGLGQIGGALYVDTYVLASQTPARSPGDYRGSRVALLQDSPMRGPLEATGASLVLMQNNKEIVRALEHGTIDAAELPLRELGHSFETPYIAMTSHRFSALAVIYNKSKYAQLSTEVREHIDSAFRTTRDSMYRPRPSFPENELEVDNNIRNEWRHLVEKTQWKTIDKVDKGLLTALQEPMVFHPMSATGEPGSDLRWNTWYQSGSETFSQQLYPDREYDLTLDLGRASYPGTLATAAEQWIFREIQRTPEGADISLLIRPVITSDILTVRADQPLTAKVLKIKRDRLVPQANDLQLVEQAASRQITLQTLSKALSVSEPLTWPIVVANRTGCAQIAFSIWNFSGLRPLDQIVINVPVVAHAGSPTPDCKASIDGGIDSLLSLDAQDPLSQADAALQFFDTGSKREGDAKTVAVFVSRTELQSALDKGAPPPVHAWTLKDELSRFLQQPENLQRSITKAHDEIDKQRPYDSVVRQLSASIFNARERSEDAVTEHAKKTLKELAAQSTPAMVLTRYFDNDGSIQYLPLALLAADAQERILSKRLTVVQPVAEPNSLPKNSCVDNWDLAIPDRLEGAQAEAAELLAKSDWRPTGAGNHWYRDNPQLFNFLRSRGNDNPPRTGLLLLAHHDKGGITYAWDEKPDRVINAEVRRTFGAGSFAVLAACTTSGASRESRNFMNHLLDNGMEAVITSPFQVDTTFGTHFAISFANAIKKAQDKGEPARLIELFNRAVDDTMQAYHEHPGYSDMALELQIIGNHDVKLCSSTEANH</sequence>
<feature type="signal peptide" evidence="2">
    <location>
        <begin position="1"/>
        <end position="20"/>
    </location>
</feature>
<keyword evidence="4" id="KW-1185">Reference proteome</keyword>
<dbReference type="NCBIfam" id="NF037995">
    <property type="entry name" value="TRAP_S1"/>
    <property type="match status" value="1"/>
</dbReference>
<dbReference type="PANTHER" id="PTHR33376:SF15">
    <property type="entry name" value="BLL6794 PROTEIN"/>
    <property type="match status" value="1"/>
</dbReference>
<comment type="caution">
    <text evidence="3">The sequence shown here is derived from an EMBL/GenBank/DDBJ whole genome shotgun (WGS) entry which is preliminary data.</text>
</comment>
<gene>
    <name evidence="3" type="primary">dctP</name>
    <name evidence="3" type="ORF">OC929_17210</name>
</gene>
<accession>A0ABT2VDJ2</accession>
<keyword evidence="1 2" id="KW-0732">Signal</keyword>
<dbReference type="SUPFAM" id="SSF53850">
    <property type="entry name" value="Periplasmic binding protein-like II"/>
    <property type="match status" value="1"/>
</dbReference>
<protein>
    <submittedName>
        <fullName evidence="3">TRAP transporter substrate-binding protein DctP</fullName>
    </submittedName>
</protein>
<feature type="chain" id="PRO_5046198388" evidence="2">
    <location>
        <begin position="21"/>
        <end position="894"/>
    </location>
</feature>
<evidence type="ECO:0000256" key="1">
    <source>
        <dbReference type="ARBA" id="ARBA00022729"/>
    </source>
</evidence>
<name>A0ABT2VDJ2_9PSED</name>
<dbReference type="Proteomes" id="UP001139994">
    <property type="component" value="Unassembled WGS sequence"/>
</dbReference>